<sequence length="747" mass="84757">MHYQYYCVSPPPEALVLSHTVTVPILTKLKLMLLLGVVLLCNAALAQKKNANYQLHIKRAKGAIKIDGLLDESDWLNADSTGRFYMVLPMDTSYANLNTVVRTAYDDNNFYISAVCYTPTPGYMVESLKRDFSFLKNDNFIFFMDPFDARTDGFTFGANAVGAQWDGIMFEGSKVDLSWDNKWYSVVKNYPDRWVFEAAIPFKSIRYKKGIKEWGINFSRNDLKSTEKSAWAPVPRQFPTAALAYTGTLVWDEAPPVATHNISLIPYALGGITKDFEHNKDAVWRKEIGGDVKIGLTSSLNLDLTVNPDFSQVDVDQQVINLNRYELFFPEKRQFFLENGDLFANFGYADIRPFFSRRVGLNAPIRGGARLTGKIDKNWRVGVMDIQTGQSSSDNLSAQNFGVVTLQRRVFSRSNIGIMFVNKDATGSAPNPDSKGSAYNRNLGVEYNLASSNNQWTGKLLGLKSFSPGVSGHDYVQAANLQYLSKYWTIALQQQYVGRNYNAESGYVPRKGYNKLAPLLQHNFLPKNGIILSHGPQISGTYFFDERYKPTDNETILSYLITFRNRATLTVSGLNDYVKLLQPFDPTNTGKTPLPTGFENHWSTIDIQYASKPQSVFTYLVEAARGGYYDNGTKNTLIGQVGYRFQPYVNLLVNVSYNDLHLPAPYGRNKFWLIGPRADVTFTNTLYFTTFVQYNEQARNMNINSRLQWRYKPASDLFIVYGDNSIPSPFTIKNRQLTIKWTYWCNI</sequence>
<evidence type="ECO:0000259" key="1">
    <source>
        <dbReference type="Pfam" id="PF19313"/>
    </source>
</evidence>
<keyword evidence="3" id="KW-1185">Reference proteome</keyword>
<evidence type="ECO:0000313" key="2">
    <source>
        <dbReference type="EMBL" id="TWR24600.1"/>
    </source>
</evidence>
<proteinExistence type="predicted"/>
<feature type="domain" description="DUF5916" evidence="1">
    <location>
        <begin position="262"/>
        <end position="362"/>
    </location>
</feature>
<dbReference type="RefSeq" id="WP_146272860.1">
    <property type="nucleotide sequence ID" value="NZ_VOEI01000006.1"/>
</dbReference>
<gene>
    <name evidence="2" type="ORF">FPZ42_16010</name>
</gene>
<accession>A0A563TZP9</accession>
<dbReference type="OrthoDB" id="9786766at2"/>
<dbReference type="InterPro" id="IPR045670">
    <property type="entry name" value="DUF5916"/>
</dbReference>
<name>A0A563TZP9_9SPHI</name>
<evidence type="ECO:0000313" key="3">
    <source>
        <dbReference type="Proteomes" id="UP000318010"/>
    </source>
</evidence>
<comment type="caution">
    <text evidence="2">The sequence shown here is derived from an EMBL/GenBank/DDBJ whole genome shotgun (WGS) entry which is preliminary data.</text>
</comment>
<dbReference type="CDD" id="cd09618">
    <property type="entry name" value="CBM9_like_2"/>
    <property type="match status" value="1"/>
</dbReference>
<dbReference type="Pfam" id="PF19313">
    <property type="entry name" value="DUF5916"/>
    <property type="match status" value="1"/>
</dbReference>
<dbReference type="EMBL" id="VOEI01000006">
    <property type="protein sequence ID" value="TWR24600.1"/>
    <property type="molecule type" value="Genomic_DNA"/>
</dbReference>
<dbReference type="Proteomes" id="UP000318010">
    <property type="component" value="Unassembled WGS sequence"/>
</dbReference>
<dbReference type="SUPFAM" id="SSF49344">
    <property type="entry name" value="CBD9-like"/>
    <property type="match status" value="1"/>
</dbReference>
<dbReference type="AlphaFoldDB" id="A0A563TZP9"/>
<protein>
    <submittedName>
        <fullName evidence="2">Carbohydrate binding family 9 domain-containing protein</fullName>
    </submittedName>
</protein>
<dbReference type="Gene3D" id="2.60.40.1190">
    <property type="match status" value="1"/>
</dbReference>
<organism evidence="2 3">
    <name type="scientific">Mucilaginibacter achroorhodeus</name>
    <dbReference type="NCBI Taxonomy" id="2599294"/>
    <lineage>
        <taxon>Bacteria</taxon>
        <taxon>Pseudomonadati</taxon>
        <taxon>Bacteroidota</taxon>
        <taxon>Sphingobacteriia</taxon>
        <taxon>Sphingobacteriales</taxon>
        <taxon>Sphingobacteriaceae</taxon>
        <taxon>Mucilaginibacter</taxon>
    </lineage>
</organism>
<reference evidence="2 3" key="1">
    <citation type="submission" date="2019-07" db="EMBL/GenBank/DDBJ databases">
        <authorList>
            <person name="Kim J."/>
        </authorList>
    </citation>
    <scope>NUCLEOTIDE SEQUENCE [LARGE SCALE GENOMIC DNA]</scope>
    <source>
        <strain evidence="2 3">MJ1a</strain>
    </source>
</reference>